<dbReference type="PANTHER" id="PTHR46472:SF1">
    <property type="entry name" value="NUCLEOREDOXIN"/>
    <property type="match status" value="1"/>
</dbReference>
<organism evidence="3 4">
    <name type="scientific">Tetrabaena socialis</name>
    <dbReference type="NCBI Taxonomy" id="47790"/>
    <lineage>
        <taxon>Eukaryota</taxon>
        <taxon>Viridiplantae</taxon>
        <taxon>Chlorophyta</taxon>
        <taxon>core chlorophytes</taxon>
        <taxon>Chlorophyceae</taxon>
        <taxon>CS clade</taxon>
        <taxon>Chlamydomonadales</taxon>
        <taxon>Tetrabaenaceae</taxon>
        <taxon>Tetrabaena</taxon>
    </lineage>
</organism>
<dbReference type="GO" id="GO:0005634">
    <property type="term" value="C:nucleus"/>
    <property type="evidence" value="ECO:0007669"/>
    <property type="project" value="TreeGrafter"/>
</dbReference>
<accession>A0A2J7ZT14</accession>
<dbReference type="PROSITE" id="PS51352">
    <property type="entry name" value="THIOREDOXIN_2"/>
    <property type="match status" value="1"/>
</dbReference>
<evidence type="ECO:0000256" key="1">
    <source>
        <dbReference type="SAM" id="MobiDB-lite"/>
    </source>
</evidence>
<feature type="region of interest" description="Disordered" evidence="1">
    <location>
        <begin position="199"/>
        <end position="219"/>
    </location>
</feature>
<dbReference type="InterPro" id="IPR013766">
    <property type="entry name" value="Thioredoxin_domain"/>
</dbReference>
<dbReference type="SUPFAM" id="SSF52833">
    <property type="entry name" value="Thioredoxin-like"/>
    <property type="match status" value="2"/>
</dbReference>
<dbReference type="Pfam" id="PF13905">
    <property type="entry name" value="Thioredoxin_8"/>
    <property type="match status" value="2"/>
</dbReference>
<feature type="domain" description="Thioredoxin" evidence="2">
    <location>
        <begin position="48"/>
        <end position="194"/>
    </location>
</feature>
<sequence>MVETKPADVICDGDVCRKVTPEEASAAKAAPDAPVSGSPRVFQLLGSSLVGQNGSDVALSTITGPGKVLALYFSAHWCPPCRGFTPILAATYKRFKASHARAADWEVVFVSSDRDEAAWKDYFAEMPWTALPLAAREAKAELSKLYKVSGIPTLVLVDGESGELITASGRDAVGDDEECANFPWKPKTFAQVGQAVGRREGGAHGRAGGSVPRGGARGGRFTPKLLETMAALRAAGRAVEAVFVSGDRGEEAFAEYHSHMSWPALPYADRKRAAELNSLYDTAGIPTLVVLDEQHKVITDEGVGAVAADPTGSRFPWHRQPLEPLSSHTAGRINAGKVVVLVVDEAAADAAGGAEAFAEAALGAVAAATVKGAGGEEWAFLWAKKGDEMAQSVLAFAGLIADEGAEAPAGHVAVLLDVPGSQRVWDLAAGGGVGAEALAKAVGEYKLGSLGPGKKVGGEGESDGSDEE</sequence>
<dbReference type="GO" id="GO:0004791">
    <property type="term" value="F:thioredoxin-disulfide reductase (NADPH) activity"/>
    <property type="evidence" value="ECO:0007669"/>
    <property type="project" value="TreeGrafter"/>
</dbReference>
<dbReference type="GO" id="GO:0031397">
    <property type="term" value="P:negative regulation of protein ubiquitination"/>
    <property type="evidence" value="ECO:0007669"/>
    <property type="project" value="TreeGrafter"/>
</dbReference>
<dbReference type="PANTHER" id="PTHR46472">
    <property type="entry name" value="NUCLEOREDOXIN"/>
    <property type="match status" value="1"/>
</dbReference>
<evidence type="ECO:0000313" key="3">
    <source>
        <dbReference type="EMBL" id="PNH03411.1"/>
    </source>
</evidence>
<proteinExistence type="predicted"/>
<keyword evidence="4" id="KW-1185">Reference proteome</keyword>
<feature type="compositionally biased region" description="Gly residues" evidence="1">
    <location>
        <begin position="204"/>
        <end position="218"/>
    </location>
</feature>
<dbReference type="AlphaFoldDB" id="A0A2J7ZT14"/>
<dbReference type="InterPro" id="IPR012336">
    <property type="entry name" value="Thioredoxin-like_fold"/>
</dbReference>
<protein>
    <submittedName>
        <fullName evidence="3">Nucleoredoxin</fullName>
    </submittedName>
</protein>
<feature type="region of interest" description="Disordered" evidence="1">
    <location>
        <begin position="449"/>
        <end position="468"/>
    </location>
</feature>
<evidence type="ECO:0000259" key="2">
    <source>
        <dbReference type="PROSITE" id="PS51352"/>
    </source>
</evidence>
<dbReference type="Proteomes" id="UP000236333">
    <property type="component" value="Unassembled WGS sequence"/>
</dbReference>
<dbReference type="EMBL" id="PGGS01000506">
    <property type="protein sequence ID" value="PNH03411.1"/>
    <property type="molecule type" value="Genomic_DNA"/>
</dbReference>
<dbReference type="InterPro" id="IPR036249">
    <property type="entry name" value="Thioredoxin-like_sf"/>
</dbReference>
<evidence type="ECO:0000313" key="4">
    <source>
        <dbReference type="Proteomes" id="UP000236333"/>
    </source>
</evidence>
<reference evidence="3 4" key="1">
    <citation type="journal article" date="2017" name="Mol. Biol. Evol.">
        <title>The 4-celled Tetrabaena socialis nuclear genome reveals the essential components for genetic control of cell number at the origin of multicellularity in the volvocine lineage.</title>
        <authorList>
            <person name="Featherston J."/>
            <person name="Arakaki Y."/>
            <person name="Hanschen E.R."/>
            <person name="Ferris P.J."/>
            <person name="Michod R.E."/>
            <person name="Olson B.J.S.C."/>
            <person name="Nozaki H."/>
            <person name="Durand P.M."/>
        </authorList>
    </citation>
    <scope>NUCLEOTIDE SEQUENCE [LARGE SCALE GENOMIC DNA]</scope>
    <source>
        <strain evidence="3 4">NIES-571</strain>
    </source>
</reference>
<gene>
    <name evidence="3" type="ORF">TSOC_010529</name>
</gene>
<dbReference type="Gene3D" id="3.40.30.10">
    <property type="entry name" value="Glutaredoxin"/>
    <property type="match status" value="2"/>
</dbReference>
<name>A0A2J7ZT14_9CHLO</name>
<comment type="caution">
    <text evidence="3">The sequence shown here is derived from an EMBL/GenBank/DDBJ whole genome shotgun (WGS) entry which is preliminary data.</text>
</comment>
<dbReference type="GO" id="GO:0030178">
    <property type="term" value="P:negative regulation of Wnt signaling pathway"/>
    <property type="evidence" value="ECO:0007669"/>
    <property type="project" value="TreeGrafter"/>
</dbReference>
<dbReference type="OrthoDB" id="526128at2759"/>